<dbReference type="OrthoDB" id="10257284at2759"/>
<organism evidence="4 5">
    <name type="scientific">Carpediemonas membranifera</name>
    <dbReference type="NCBI Taxonomy" id="201153"/>
    <lineage>
        <taxon>Eukaryota</taxon>
        <taxon>Metamonada</taxon>
        <taxon>Carpediemonas-like organisms</taxon>
        <taxon>Carpediemonas</taxon>
    </lineage>
</organism>
<evidence type="ECO:0000256" key="1">
    <source>
        <dbReference type="ARBA" id="ARBA00005375"/>
    </source>
</evidence>
<proteinExistence type="inferred from homology"/>
<evidence type="ECO:0000313" key="5">
    <source>
        <dbReference type="Proteomes" id="UP000717585"/>
    </source>
</evidence>
<sequence>MFKLAIFVAFALFITQVLAEDGSSSDGALELVAAQIITRHGARSPAWALPASVLDYKNPSWHCDAHTLTWYDDGSVIPNSPLFKLSYDAGNGTGHHNDIPGNCQESQLTVEGGKMHYDLGVRVRERYVSTLGLLPATLTPELMYLRTTDTQRTKASLEHQISGMYPNSRGTVLDVHTIDFRGEYLWSPDGTCPRLEKLEADITSSLEWDKYFAAIEPVRVQLCEAWSAEDCAQVTWMMIFDNVATRQAHGIPLPPGVDSKIAQIATNAAEFNWGLKNSNGELRSLYIGEFLAELVHNFVAVSRGATPVKWFAYSGHDATVGPLVQVLNGNAQPFIWPPYAADVILELWTKGPSSWFIRATYQGELLRMPACGNQEYCPMDDFYHQGGRPCGSAEHGVAVRPSGRHHVALYCVDIGSGWCGYKSE</sequence>
<keyword evidence="2" id="KW-0378">Hydrolase</keyword>
<protein>
    <submittedName>
        <fullName evidence="4">Histidine phosphatase superfamily</fullName>
    </submittedName>
</protein>
<dbReference type="InterPro" id="IPR029033">
    <property type="entry name" value="His_PPase_superfam"/>
</dbReference>
<feature type="chain" id="PRO_5035201973" evidence="3">
    <location>
        <begin position="20"/>
        <end position="424"/>
    </location>
</feature>
<accession>A0A8J6B1X1</accession>
<dbReference type="InterPro" id="IPR000560">
    <property type="entry name" value="His_Pase_clade-2"/>
</dbReference>
<gene>
    <name evidence="4" type="ORF">J8273_0635</name>
</gene>
<dbReference type="AlphaFoldDB" id="A0A8J6B1X1"/>
<keyword evidence="5" id="KW-1185">Reference proteome</keyword>
<dbReference type="SUPFAM" id="SSF53254">
    <property type="entry name" value="Phosphoglycerate mutase-like"/>
    <property type="match status" value="1"/>
</dbReference>
<dbReference type="PANTHER" id="PTHR11567:SF110">
    <property type="entry name" value="2-PHOSPHOXYLOSE PHOSPHATASE 1"/>
    <property type="match status" value="1"/>
</dbReference>
<keyword evidence="3" id="KW-0732">Signal</keyword>
<feature type="signal peptide" evidence="3">
    <location>
        <begin position="1"/>
        <end position="19"/>
    </location>
</feature>
<dbReference type="GO" id="GO:0016791">
    <property type="term" value="F:phosphatase activity"/>
    <property type="evidence" value="ECO:0007669"/>
    <property type="project" value="TreeGrafter"/>
</dbReference>
<name>A0A8J6B1X1_9EUKA</name>
<evidence type="ECO:0000256" key="3">
    <source>
        <dbReference type="SAM" id="SignalP"/>
    </source>
</evidence>
<dbReference type="InterPro" id="IPR050645">
    <property type="entry name" value="Histidine_acid_phosphatase"/>
</dbReference>
<dbReference type="Proteomes" id="UP000717585">
    <property type="component" value="Unassembled WGS sequence"/>
</dbReference>
<dbReference type="Gene3D" id="3.40.50.1240">
    <property type="entry name" value="Phosphoglycerate mutase-like"/>
    <property type="match status" value="1"/>
</dbReference>
<evidence type="ECO:0000256" key="2">
    <source>
        <dbReference type="ARBA" id="ARBA00022801"/>
    </source>
</evidence>
<reference evidence="4" key="1">
    <citation type="submission" date="2021-05" db="EMBL/GenBank/DDBJ databases">
        <title>A free-living protist that lacks canonical eukaryotic 1 DNA replication and segregation systems.</title>
        <authorList>
            <person name="Salas-Leiva D.E."/>
            <person name="Tromer E.C."/>
            <person name="Curtis B.A."/>
            <person name="Jerlstrom-Hultqvist J."/>
            <person name="Kolisko M."/>
            <person name="Yi Z."/>
            <person name="Salas-Leiva J.S."/>
            <person name="Gallot-Lavallee L."/>
            <person name="Kops G.J.P.L."/>
            <person name="Archibald J.M."/>
            <person name="Simpson A.G.B."/>
            <person name="Roger A.J."/>
        </authorList>
    </citation>
    <scope>NUCLEOTIDE SEQUENCE</scope>
    <source>
        <strain evidence="4">BICM</strain>
    </source>
</reference>
<evidence type="ECO:0000313" key="4">
    <source>
        <dbReference type="EMBL" id="KAG9397505.1"/>
    </source>
</evidence>
<dbReference type="CDD" id="cd07061">
    <property type="entry name" value="HP_HAP_like"/>
    <property type="match status" value="1"/>
</dbReference>
<comment type="caution">
    <text evidence="4">The sequence shown here is derived from an EMBL/GenBank/DDBJ whole genome shotgun (WGS) entry which is preliminary data.</text>
</comment>
<comment type="similarity">
    <text evidence="1">Belongs to the histidine acid phosphatase family.</text>
</comment>
<dbReference type="InterPro" id="IPR033379">
    <property type="entry name" value="Acid_Pase_AS"/>
</dbReference>
<dbReference type="Pfam" id="PF00328">
    <property type="entry name" value="His_Phos_2"/>
    <property type="match status" value="1"/>
</dbReference>
<dbReference type="PANTHER" id="PTHR11567">
    <property type="entry name" value="ACID PHOSPHATASE-RELATED"/>
    <property type="match status" value="1"/>
</dbReference>
<dbReference type="EMBL" id="JAHDYR010000001">
    <property type="protein sequence ID" value="KAG9397505.1"/>
    <property type="molecule type" value="Genomic_DNA"/>
</dbReference>
<dbReference type="PROSITE" id="PS00616">
    <property type="entry name" value="HIS_ACID_PHOSPHAT_1"/>
    <property type="match status" value="1"/>
</dbReference>